<dbReference type="SMART" id="SM00042">
    <property type="entry name" value="CUB"/>
    <property type="match status" value="1"/>
</dbReference>
<evidence type="ECO:0000313" key="5">
    <source>
        <dbReference type="Proteomes" id="UP001159405"/>
    </source>
</evidence>
<accession>A0ABN8QLW8</accession>
<proteinExistence type="predicted"/>
<evidence type="ECO:0000313" key="4">
    <source>
        <dbReference type="EMBL" id="CAH3166563.1"/>
    </source>
</evidence>
<evidence type="ECO:0000259" key="3">
    <source>
        <dbReference type="PROSITE" id="PS01180"/>
    </source>
</evidence>
<dbReference type="EMBL" id="CALNXK010000137">
    <property type="protein sequence ID" value="CAH3166563.1"/>
    <property type="molecule type" value="Genomic_DNA"/>
</dbReference>
<dbReference type="InterPro" id="IPR000859">
    <property type="entry name" value="CUB_dom"/>
</dbReference>
<dbReference type="InterPro" id="IPR035914">
    <property type="entry name" value="Sperma_CUB_dom_sf"/>
</dbReference>
<comment type="caution">
    <text evidence="4">The sequence shown here is derived from an EMBL/GenBank/DDBJ whole genome shotgun (WGS) entry which is preliminary data.</text>
</comment>
<dbReference type="PANTHER" id="PTHR46908">
    <property type="entry name" value="CUBILIN-LIKE PROTEIN"/>
    <property type="match status" value="1"/>
</dbReference>
<gene>
    <name evidence="4" type="ORF">PLOB_00007727</name>
</gene>
<dbReference type="SUPFAM" id="SSF49854">
    <property type="entry name" value="Spermadhesin, CUB domain"/>
    <property type="match status" value="1"/>
</dbReference>
<comment type="caution">
    <text evidence="2">Lacks conserved residue(s) required for the propagation of feature annotation.</text>
</comment>
<reference evidence="4 5" key="1">
    <citation type="submission" date="2022-05" db="EMBL/GenBank/DDBJ databases">
        <authorList>
            <consortium name="Genoscope - CEA"/>
            <person name="William W."/>
        </authorList>
    </citation>
    <scope>NUCLEOTIDE SEQUENCE [LARGE SCALE GENOMIC DNA]</scope>
</reference>
<feature type="domain" description="CUB" evidence="3">
    <location>
        <begin position="1"/>
        <end position="117"/>
    </location>
</feature>
<dbReference type="PANTHER" id="PTHR46908:SF4">
    <property type="entry name" value="TUMOR NECROSIS FACTOR-INDUCIBLE GENE 6 PROTEIN"/>
    <property type="match status" value="1"/>
</dbReference>
<keyword evidence="5" id="KW-1185">Reference proteome</keyword>
<sequence length="124" mass="14137">MATLNETSGVLTSPYYPRRYPSNEKCSWKIIASKGERILLFIEDIHIAECGSSCTCDYLEIQNGSSSDGISGRRRCRYYTDRGIVYHSVKDVLTVTFVSDSGTYRRYRGFKATYIKVKYNATNT</sequence>
<organism evidence="4 5">
    <name type="scientific">Porites lobata</name>
    <dbReference type="NCBI Taxonomy" id="104759"/>
    <lineage>
        <taxon>Eukaryota</taxon>
        <taxon>Metazoa</taxon>
        <taxon>Cnidaria</taxon>
        <taxon>Anthozoa</taxon>
        <taxon>Hexacorallia</taxon>
        <taxon>Scleractinia</taxon>
        <taxon>Fungiina</taxon>
        <taxon>Poritidae</taxon>
        <taxon>Porites</taxon>
    </lineage>
</organism>
<dbReference type="Gene3D" id="2.60.120.290">
    <property type="entry name" value="Spermadhesin, CUB domain"/>
    <property type="match status" value="1"/>
</dbReference>
<dbReference type="InterPro" id="IPR052129">
    <property type="entry name" value="Spermadhesin-Link_domain"/>
</dbReference>
<dbReference type="Pfam" id="PF00431">
    <property type="entry name" value="CUB"/>
    <property type="match status" value="1"/>
</dbReference>
<evidence type="ECO:0000256" key="2">
    <source>
        <dbReference type="PROSITE-ProRule" id="PRU00059"/>
    </source>
</evidence>
<feature type="non-terminal residue" evidence="4">
    <location>
        <position position="124"/>
    </location>
</feature>
<dbReference type="CDD" id="cd00041">
    <property type="entry name" value="CUB"/>
    <property type="match status" value="1"/>
</dbReference>
<evidence type="ECO:0000256" key="1">
    <source>
        <dbReference type="ARBA" id="ARBA00023157"/>
    </source>
</evidence>
<name>A0ABN8QLW8_9CNID</name>
<protein>
    <recommendedName>
        <fullName evidence="3">CUB domain-containing protein</fullName>
    </recommendedName>
</protein>
<dbReference type="Proteomes" id="UP001159405">
    <property type="component" value="Unassembled WGS sequence"/>
</dbReference>
<keyword evidence="1" id="KW-1015">Disulfide bond</keyword>
<dbReference type="PROSITE" id="PS01180">
    <property type="entry name" value="CUB"/>
    <property type="match status" value="1"/>
</dbReference>